<sequence length="141" mass="14684">MPSRRTARRRAALAGAAVVVLMLGLFVRTGLPGVPGDAAGGFLYAALIYLLLAFALPGAKRLRMAAAAVALCLLIELFQLTPYPARLGESWPPLRLVLGTTFNAWDLPAYLAGAGAACLADELIARTAGHGLSRRAQSGGK</sequence>
<reference evidence="2" key="1">
    <citation type="submission" date="2021-10" db="EMBL/GenBank/DDBJ databases">
        <title>Novel species in genus Arthrobacter.</title>
        <authorList>
            <person name="Liu Y."/>
        </authorList>
    </citation>
    <scope>NUCLEOTIDE SEQUENCE</scope>
    <source>
        <strain evidence="4">zg-Y462</strain>
        <strain evidence="2">Zg-Y462</strain>
    </source>
</reference>
<keyword evidence="1" id="KW-0812">Transmembrane</keyword>
<evidence type="ECO:0000313" key="2">
    <source>
        <dbReference type="EMBL" id="MCC3271778.1"/>
    </source>
</evidence>
<evidence type="ECO:0000313" key="4">
    <source>
        <dbReference type="Proteomes" id="UP000829758"/>
    </source>
</evidence>
<accession>A0A9X1M5G2</accession>
<gene>
    <name evidence="2" type="ORF">LJ755_03425</name>
    <name evidence="3" type="ORF">MUK71_07270</name>
</gene>
<dbReference type="RefSeq" id="WP_227927976.1">
    <property type="nucleotide sequence ID" value="NZ_CP094984.1"/>
</dbReference>
<feature type="transmembrane region" description="Helical" evidence="1">
    <location>
        <begin position="12"/>
        <end position="29"/>
    </location>
</feature>
<dbReference type="AlphaFoldDB" id="A0A9X1M5G2"/>
<evidence type="ECO:0000256" key="1">
    <source>
        <dbReference type="SAM" id="Phobius"/>
    </source>
</evidence>
<dbReference type="EMBL" id="JAJFZT010000001">
    <property type="protein sequence ID" value="MCC3271778.1"/>
    <property type="molecule type" value="Genomic_DNA"/>
</dbReference>
<proteinExistence type="predicted"/>
<evidence type="ECO:0000313" key="3">
    <source>
        <dbReference type="EMBL" id="UON93395.1"/>
    </source>
</evidence>
<keyword evidence="1" id="KW-1133">Transmembrane helix</keyword>
<feature type="transmembrane region" description="Helical" evidence="1">
    <location>
        <begin position="41"/>
        <end position="59"/>
    </location>
</feature>
<organism evidence="2 5">
    <name type="scientific">Arthrobacter zhangbolii</name>
    <dbReference type="NCBI Taxonomy" id="2886936"/>
    <lineage>
        <taxon>Bacteria</taxon>
        <taxon>Bacillati</taxon>
        <taxon>Actinomycetota</taxon>
        <taxon>Actinomycetes</taxon>
        <taxon>Micrococcales</taxon>
        <taxon>Micrococcaceae</taxon>
        <taxon>Arthrobacter</taxon>
    </lineage>
</organism>
<dbReference type="InterPro" id="IPR021257">
    <property type="entry name" value="DUF2809"/>
</dbReference>
<dbReference type="EMBL" id="CP094984">
    <property type="protein sequence ID" value="UON93395.1"/>
    <property type="molecule type" value="Genomic_DNA"/>
</dbReference>
<evidence type="ECO:0000313" key="5">
    <source>
        <dbReference type="Proteomes" id="UP001155145"/>
    </source>
</evidence>
<keyword evidence="1" id="KW-0472">Membrane</keyword>
<dbReference type="Proteomes" id="UP000829758">
    <property type="component" value="Chromosome"/>
</dbReference>
<protein>
    <submittedName>
        <fullName evidence="2">DUF2809 domain-containing protein</fullName>
    </submittedName>
</protein>
<keyword evidence="4" id="KW-1185">Reference proteome</keyword>
<dbReference type="Pfam" id="PF10990">
    <property type="entry name" value="DUF2809"/>
    <property type="match status" value="1"/>
</dbReference>
<dbReference type="Proteomes" id="UP001155145">
    <property type="component" value="Unassembled WGS sequence"/>
</dbReference>
<name>A0A9X1M5G2_9MICC</name>